<sequence length="49" mass="5174">MLSSDMFGPARLDLAGDGTEGTTRILACGAVGTRQGRMEVSFRRFPALG</sequence>
<dbReference type="EMBL" id="CXPG01000009">
    <property type="protein sequence ID" value="CTQ31482.1"/>
    <property type="molecule type" value="Genomic_DNA"/>
</dbReference>
<dbReference type="AlphaFoldDB" id="A0A0M6XLE1"/>
<protein>
    <submittedName>
        <fullName evidence="1">Uncharacterized protein</fullName>
    </submittedName>
</protein>
<gene>
    <name evidence="1" type="ORF">JAN5088_00240</name>
</gene>
<dbReference type="Proteomes" id="UP000048908">
    <property type="component" value="Unassembled WGS sequence"/>
</dbReference>
<proteinExistence type="predicted"/>
<dbReference type="STRING" id="282197.SAMN04488517_101177"/>
<evidence type="ECO:0000313" key="1">
    <source>
        <dbReference type="EMBL" id="CTQ31482.1"/>
    </source>
</evidence>
<reference evidence="1 2" key="1">
    <citation type="submission" date="2015-07" db="EMBL/GenBank/DDBJ databases">
        <authorList>
            <person name="Noorani M."/>
        </authorList>
    </citation>
    <scope>NUCLEOTIDE SEQUENCE [LARGE SCALE GENOMIC DNA]</scope>
    <source>
        <strain evidence="1 2">CECT 5088</strain>
    </source>
</reference>
<keyword evidence="2" id="KW-1185">Reference proteome</keyword>
<accession>A0A0M6XLE1</accession>
<evidence type="ECO:0000313" key="2">
    <source>
        <dbReference type="Proteomes" id="UP000048908"/>
    </source>
</evidence>
<dbReference type="RefSeq" id="WP_158448456.1">
    <property type="nucleotide sequence ID" value="NZ_CXPG01000009.1"/>
</dbReference>
<name>A0A0M6XLE1_9RHOB</name>
<organism evidence="1 2">
    <name type="scientific">Jannaschia rubra</name>
    <dbReference type="NCBI Taxonomy" id="282197"/>
    <lineage>
        <taxon>Bacteria</taxon>
        <taxon>Pseudomonadati</taxon>
        <taxon>Pseudomonadota</taxon>
        <taxon>Alphaproteobacteria</taxon>
        <taxon>Rhodobacterales</taxon>
        <taxon>Roseobacteraceae</taxon>
        <taxon>Jannaschia</taxon>
    </lineage>
</organism>